<evidence type="ECO:0000313" key="2">
    <source>
        <dbReference type="Proteomes" id="UP001205920"/>
    </source>
</evidence>
<dbReference type="RefSeq" id="WP_252932141.1">
    <property type="nucleotide sequence ID" value="NZ_JAEUWV010000025.1"/>
</dbReference>
<dbReference type="Proteomes" id="UP001205920">
    <property type="component" value="Unassembled WGS sequence"/>
</dbReference>
<proteinExistence type="predicted"/>
<evidence type="ECO:0000313" key="1">
    <source>
        <dbReference type="EMBL" id="MCO6395402.1"/>
    </source>
</evidence>
<keyword evidence="2" id="KW-1185">Reference proteome</keyword>
<dbReference type="AlphaFoldDB" id="A0AAW5HYG1"/>
<reference evidence="1 2" key="1">
    <citation type="submission" date="2021-01" db="EMBL/GenBank/DDBJ databases">
        <title>Identification and Characterization of Corynebacterium sp.</title>
        <authorList>
            <person name="Luo Q."/>
            <person name="Qu P."/>
            <person name="Chen Q."/>
        </authorList>
    </citation>
    <scope>NUCLEOTIDE SEQUENCE [LARGE SCALE GENOMIC DNA]</scope>
    <source>
        <strain evidence="1 2">MC-18</strain>
    </source>
</reference>
<dbReference type="EMBL" id="JAEUWV010000025">
    <property type="protein sequence ID" value="MCO6395402.1"/>
    <property type="molecule type" value="Genomic_DNA"/>
</dbReference>
<organism evidence="1 2">
    <name type="scientific">Corynebacterium lipophilum</name>
    <dbReference type="NCBI Taxonomy" id="2804918"/>
    <lineage>
        <taxon>Bacteria</taxon>
        <taxon>Bacillati</taxon>
        <taxon>Actinomycetota</taxon>
        <taxon>Actinomycetes</taxon>
        <taxon>Mycobacteriales</taxon>
        <taxon>Corynebacteriaceae</taxon>
        <taxon>Corynebacterium</taxon>
    </lineage>
</organism>
<accession>A0AAW5HYG1</accession>
<gene>
    <name evidence="1" type="ORF">JMN37_10560</name>
</gene>
<name>A0AAW5HYG1_9CORY</name>
<comment type="caution">
    <text evidence="1">The sequence shown here is derived from an EMBL/GenBank/DDBJ whole genome shotgun (WGS) entry which is preliminary data.</text>
</comment>
<evidence type="ECO:0008006" key="3">
    <source>
        <dbReference type="Google" id="ProtNLM"/>
    </source>
</evidence>
<protein>
    <recommendedName>
        <fullName evidence="3">Histidine kinase</fullName>
    </recommendedName>
</protein>
<sequence length="194" mass="20505">MPHQLTQRDVKHLARCLTLLGDANIHLDAAAEPADIEDAILDDLDAFREAPMTTLLGLRAPHNAPLIDSVVHSVPQTDNAFVHLLDYIALAAKALRAELREVAVFPDPDNIETGSLRLRVGEWDVTDIDIPAGSSGSAGIPDAELAIIGALMPLDAEAVTFQAPQGVGVVLADVIPGTPQASMQAVFTAIEAEL</sequence>